<dbReference type="Proteomes" id="UP000608420">
    <property type="component" value="Unassembled WGS sequence"/>
</dbReference>
<dbReference type="InterPro" id="IPR010982">
    <property type="entry name" value="Lambda_DNA-bd_dom_sf"/>
</dbReference>
<dbReference type="InterPro" id="IPR038461">
    <property type="entry name" value="Schlafen_AlbA_2_dom_sf"/>
</dbReference>
<evidence type="ECO:0000259" key="1">
    <source>
        <dbReference type="Pfam" id="PF04326"/>
    </source>
</evidence>
<feature type="domain" description="Schlafen AlbA-2" evidence="1">
    <location>
        <begin position="17"/>
        <end position="147"/>
    </location>
</feature>
<gene>
    <name evidence="2" type="ORF">GCM10010913_41720</name>
</gene>
<accession>A0ABQ1W7L9</accession>
<name>A0ABQ1W7L9_9BACL</name>
<organism evidence="2 3">
    <name type="scientific">Paenibacillus aceti</name>
    <dbReference type="NCBI Taxonomy" id="1820010"/>
    <lineage>
        <taxon>Bacteria</taxon>
        <taxon>Bacillati</taxon>
        <taxon>Bacillota</taxon>
        <taxon>Bacilli</taxon>
        <taxon>Bacillales</taxon>
        <taxon>Paenibacillaceae</taxon>
        <taxon>Paenibacillus</taxon>
    </lineage>
</organism>
<reference evidence="3" key="1">
    <citation type="journal article" date="2019" name="Int. J. Syst. Evol. Microbiol.">
        <title>The Global Catalogue of Microorganisms (GCM) 10K type strain sequencing project: providing services to taxonomists for standard genome sequencing and annotation.</title>
        <authorList>
            <consortium name="The Broad Institute Genomics Platform"/>
            <consortium name="The Broad Institute Genome Sequencing Center for Infectious Disease"/>
            <person name="Wu L."/>
            <person name="Ma J."/>
        </authorList>
    </citation>
    <scope>NUCLEOTIDE SEQUENCE [LARGE SCALE GENOMIC DNA]</scope>
    <source>
        <strain evidence="3">CGMCC 1.15420</strain>
    </source>
</reference>
<dbReference type="InterPro" id="IPR007421">
    <property type="entry name" value="Schlafen_AlbA_2_dom"/>
</dbReference>
<dbReference type="Gene3D" id="3.30.950.30">
    <property type="entry name" value="Schlafen, AAA domain"/>
    <property type="match status" value="1"/>
</dbReference>
<protein>
    <recommendedName>
        <fullName evidence="1">Schlafen AlbA-2 domain-containing protein</fullName>
    </recommendedName>
</protein>
<sequence length="464" mass="54995">MYNSLEKFFELVEKGTENNKWDYKRDIHLNPNISFANLLKDILAFANSGGGWLVLGVDDNCNIEGIENKIDPTSLGQKILSQTGEQIIFDLNYYNIYKESEKIVGLLYIHDSEKVLVSPDNLYNDKGKPIVSENTVYYRRNASSIKANIDDLNTLIYKISQLGKYEFKKEDINLLESKKSEYSLFKEESNFYKGEFKFDVATFADKLNTIFHFYQTKYTKYEIGILLGFEVNAIDDYFDGKRFPKLEHLLRAVEIFDLPHDYFFQTTIYMNKPFIQEPLITYVILEKTEDKLGLFNYGFGNAVEKIFSNTAEEFSYFKKWLSCNKREELKPKEDERNWLNETMIMYENYEKYLDNIGESSYNEFKKHLSVQYYKELEKTPGVNERFLNEKIMTNLTHSNTNFVCKFISELIRRIHIIDGEIHIEYNFMYEVQNKLIRHRKYDEKNMKVIFSGERTLDISVDCDY</sequence>
<keyword evidence="3" id="KW-1185">Reference proteome</keyword>
<dbReference type="RefSeq" id="WP_120464962.1">
    <property type="nucleotide sequence ID" value="NZ_BMIW01000041.1"/>
</dbReference>
<comment type="caution">
    <text evidence="2">The sequence shown here is derived from an EMBL/GenBank/DDBJ whole genome shotgun (WGS) entry which is preliminary data.</text>
</comment>
<dbReference type="SUPFAM" id="SSF47413">
    <property type="entry name" value="lambda repressor-like DNA-binding domains"/>
    <property type="match status" value="1"/>
</dbReference>
<proteinExistence type="predicted"/>
<dbReference type="EMBL" id="BMIW01000041">
    <property type="protein sequence ID" value="GGG15467.1"/>
    <property type="molecule type" value="Genomic_DNA"/>
</dbReference>
<evidence type="ECO:0000313" key="2">
    <source>
        <dbReference type="EMBL" id="GGG15467.1"/>
    </source>
</evidence>
<evidence type="ECO:0000313" key="3">
    <source>
        <dbReference type="Proteomes" id="UP000608420"/>
    </source>
</evidence>
<dbReference type="Pfam" id="PF04326">
    <property type="entry name" value="SLFN_AlbA_2"/>
    <property type="match status" value="1"/>
</dbReference>